<reference evidence="7" key="1">
    <citation type="submission" date="2015-01" db="EMBL/GenBank/DDBJ databases">
        <title>The Genome Sequence of Cladophialophora bantiana CBS 173.52.</title>
        <authorList>
            <consortium name="The Broad Institute Genomics Platform"/>
            <person name="Cuomo C."/>
            <person name="de Hoog S."/>
            <person name="Gorbushina A."/>
            <person name="Stielow B."/>
            <person name="Teixiera M."/>
            <person name="Abouelleil A."/>
            <person name="Chapman S.B."/>
            <person name="Priest M."/>
            <person name="Young S.K."/>
            <person name="Wortman J."/>
            <person name="Nusbaum C."/>
            <person name="Birren B."/>
        </authorList>
    </citation>
    <scope>NUCLEOTIDE SEQUENCE [LARGE SCALE GENOMIC DNA]</scope>
    <source>
        <strain evidence="7">CBS 173.52</strain>
    </source>
</reference>
<proteinExistence type="inferred from homology"/>
<comment type="cofactor">
    <cofactor evidence="1">
        <name>FAD</name>
        <dbReference type="ChEBI" id="CHEBI:57692"/>
    </cofactor>
</comment>
<dbReference type="HOGENOM" id="CLU_006937_6_1_1"/>
<accession>A0A0D2F816</accession>
<dbReference type="GO" id="GO:0050661">
    <property type="term" value="F:NADP binding"/>
    <property type="evidence" value="ECO:0007669"/>
    <property type="project" value="InterPro"/>
</dbReference>
<dbReference type="Pfam" id="PF00743">
    <property type="entry name" value="FMO-like"/>
    <property type="match status" value="1"/>
</dbReference>
<dbReference type="PANTHER" id="PTHR42877">
    <property type="entry name" value="L-ORNITHINE N(5)-MONOOXYGENASE-RELATED"/>
    <property type="match status" value="1"/>
</dbReference>
<dbReference type="RefSeq" id="XP_016624900.1">
    <property type="nucleotide sequence ID" value="XM_016759572.1"/>
</dbReference>
<comment type="similarity">
    <text evidence="2">Belongs to the FAD-binding monooxygenase family.</text>
</comment>
<dbReference type="InterPro" id="IPR036188">
    <property type="entry name" value="FAD/NAD-bd_sf"/>
</dbReference>
<keyword evidence="8" id="KW-1185">Reference proteome</keyword>
<dbReference type="GO" id="GO:0050660">
    <property type="term" value="F:flavin adenine dinucleotide binding"/>
    <property type="evidence" value="ECO:0007669"/>
    <property type="project" value="InterPro"/>
</dbReference>
<dbReference type="InterPro" id="IPR020946">
    <property type="entry name" value="Flavin_mOase-like"/>
</dbReference>
<evidence type="ECO:0000313" key="7">
    <source>
        <dbReference type="EMBL" id="KIW98231.1"/>
    </source>
</evidence>
<keyword evidence="4" id="KW-0274">FAD</keyword>
<dbReference type="EMBL" id="KN846981">
    <property type="protein sequence ID" value="KIW98231.1"/>
    <property type="molecule type" value="Genomic_DNA"/>
</dbReference>
<evidence type="ECO:0000256" key="1">
    <source>
        <dbReference type="ARBA" id="ARBA00001974"/>
    </source>
</evidence>
<name>A0A0D2F816_CLAB1</name>
<evidence type="ECO:0000256" key="5">
    <source>
        <dbReference type="ARBA" id="ARBA00023002"/>
    </source>
</evidence>
<evidence type="ECO:0000256" key="2">
    <source>
        <dbReference type="ARBA" id="ARBA00010139"/>
    </source>
</evidence>
<dbReference type="GO" id="GO:0004499">
    <property type="term" value="F:N,N-dimethylaniline monooxygenase activity"/>
    <property type="evidence" value="ECO:0007669"/>
    <property type="project" value="InterPro"/>
</dbReference>
<feature type="region of interest" description="Disordered" evidence="6">
    <location>
        <begin position="635"/>
        <end position="658"/>
    </location>
</feature>
<evidence type="ECO:0000313" key="8">
    <source>
        <dbReference type="Proteomes" id="UP000053789"/>
    </source>
</evidence>
<protein>
    <submittedName>
        <fullName evidence="7">Uncharacterized protein</fullName>
    </submittedName>
</protein>
<dbReference type="SUPFAM" id="SSF51905">
    <property type="entry name" value="FAD/NAD(P)-binding domain"/>
    <property type="match status" value="3"/>
</dbReference>
<keyword evidence="3" id="KW-0285">Flavoprotein</keyword>
<dbReference type="VEuPathDB" id="FungiDB:Z519_01815"/>
<gene>
    <name evidence="7" type="ORF">Z519_01815</name>
</gene>
<evidence type="ECO:0000256" key="4">
    <source>
        <dbReference type="ARBA" id="ARBA00022827"/>
    </source>
</evidence>
<dbReference type="OrthoDB" id="74360at2759"/>
<dbReference type="GeneID" id="27694743"/>
<dbReference type="Gene3D" id="3.50.50.60">
    <property type="entry name" value="FAD/NAD(P)-binding domain"/>
    <property type="match status" value="3"/>
</dbReference>
<dbReference type="AlphaFoldDB" id="A0A0D2F816"/>
<dbReference type="Proteomes" id="UP000053789">
    <property type="component" value="Unassembled WGS sequence"/>
</dbReference>
<evidence type="ECO:0000256" key="3">
    <source>
        <dbReference type="ARBA" id="ARBA00022630"/>
    </source>
</evidence>
<evidence type="ECO:0000256" key="6">
    <source>
        <dbReference type="SAM" id="MobiDB-lite"/>
    </source>
</evidence>
<sequence>MTTNDDTKHQPNDVFLKYDLPGDIQIGSNTQGPHPSSDVRPVHYPKWDKPSPNGYVVSDHMINEPPIGRPFKIIMIGAGAAGIDFLHHAPTALKDLDVEILCYDKNPEVGGTWYENRYPGCACDVPSLGYSFPWRPNPSWTTFYASGKEIWEYMKQVVDDEGMMKYIHLNTSVCAADWDESKSKWVVKLAKKTSLQDEQGVLHWEEECDILLNGTGFLNAWKWPEIPGIETFQGDLFHTAHYKEGFDLKGKRVAVIGAGSSGIQVVASIVSEVDHLYTWIRSPTWITAAFGQAYAGERGANFAYSPAQKKAFEADPEMYHRYKKTIESELNQRFRLVLRNTRESDEANANAYAQMSAILKSKPHLLNAIIPSDFNVACRRPTPGQGYLEALVNEKTTVFTRNIQAITPAGVVDSETGIEYPVDVIICATGFDTSFRPRFRITGLDKTTSLAEKWAKHPSSYLGIGVDGFPNYLLYSGPYTPVAQGSILPILSMLTNHFLEIIKTIRRQHIRRLSPKEEAVRDFVEHASTFLPRTCWADPCPSWFKQGTRDGPLVMWPGSRMSYFEILEHPQFQDYDIEYWNNNNRWGFMGNGFVDFEFKGGRDCTWYLDKYSGREQWVNGVSMKEDAEEFKAISRGAVPGQHPKDPGDDEVIGVHNGS</sequence>
<dbReference type="PANTHER" id="PTHR42877:SF7">
    <property type="entry name" value="FLAVIN-BINDING MONOOXYGENASE-RELATED"/>
    <property type="match status" value="1"/>
</dbReference>
<dbReference type="InterPro" id="IPR051209">
    <property type="entry name" value="FAD-bind_Monooxygenase_sf"/>
</dbReference>
<keyword evidence="5" id="KW-0560">Oxidoreductase</keyword>
<organism evidence="7 8">
    <name type="scientific">Cladophialophora bantiana (strain ATCC 10958 / CBS 173.52 / CDC B-1940 / NIH 8579)</name>
    <name type="common">Xylohypha bantiana</name>
    <dbReference type="NCBI Taxonomy" id="1442370"/>
    <lineage>
        <taxon>Eukaryota</taxon>
        <taxon>Fungi</taxon>
        <taxon>Dikarya</taxon>
        <taxon>Ascomycota</taxon>
        <taxon>Pezizomycotina</taxon>
        <taxon>Eurotiomycetes</taxon>
        <taxon>Chaetothyriomycetidae</taxon>
        <taxon>Chaetothyriales</taxon>
        <taxon>Herpotrichiellaceae</taxon>
        <taxon>Cladophialophora</taxon>
    </lineage>
</organism>